<keyword evidence="12" id="KW-1185">Reference proteome</keyword>
<comment type="similarity">
    <text evidence="2 9">Belongs to the eIF-2B alpha/beta/delta subunits family.</text>
</comment>
<dbReference type="EMBL" id="KI635790">
    <property type="protein sequence ID" value="ETB58219.1"/>
    <property type="molecule type" value="Genomic_DNA"/>
</dbReference>
<dbReference type="PANTHER" id="PTHR10233:SF14">
    <property type="entry name" value="TRANSLATION INITIATION FACTOR EIF-2B SUBUNIT DELTA"/>
    <property type="match status" value="1"/>
</dbReference>
<dbReference type="InterPro" id="IPR042529">
    <property type="entry name" value="IF_2B-like_C"/>
</dbReference>
<feature type="region of interest" description="Disordered" evidence="10">
    <location>
        <begin position="141"/>
        <end position="167"/>
    </location>
</feature>
<dbReference type="Pfam" id="PF01008">
    <property type="entry name" value="IF-2B"/>
    <property type="match status" value="1"/>
</dbReference>
<evidence type="ECO:0000256" key="8">
    <source>
        <dbReference type="ARBA" id="ARBA00046432"/>
    </source>
</evidence>
<gene>
    <name evidence="11" type="ORF">YYC_04270</name>
</gene>
<keyword evidence="5" id="KW-0648">Protein biosynthesis</keyword>
<feature type="compositionally biased region" description="Low complexity" evidence="10">
    <location>
        <begin position="151"/>
        <end position="162"/>
    </location>
</feature>
<dbReference type="SUPFAM" id="SSF100950">
    <property type="entry name" value="NagB/RpiA/CoA transferase-like"/>
    <property type="match status" value="2"/>
</dbReference>
<comment type="subcellular location">
    <subcellularLocation>
        <location evidence="1">Cytoplasm</location>
        <location evidence="1">Cytosol</location>
    </subcellularLocation>
</comment>
<evidence type="ECO:0000256" key="7">
    <source>
        <dbReference type="ARBA" id="ARBA00044356"/>
    </source>
</evidence>
<reference evidence="11 12" key="1">
    <citation type="submission" date="2013-11" db="EMBL/GenBank/DDBJ databases">
        <title>The Genome Sequence of Plasmodium yoelii 17X.</title>
        <authorList>
            <consortium name="The Broad Institute Genomics Platform"/>
            <consortium name="The Broad Institute Genome Sequencing Center for Infectious Disease"/>
            <person name="Neafsey D."/>
            <person name="Adams J."/>
            <person name="Walker B."/>
            <person name="Young S.K."/>
            <person name="Zeng Q."/>
            <person name="Gargeya S."/>
            <person name="Fitzgerald M."/>
            <person name="Haas B."/>
            <person name="Abouelleil A."/>
            <person name="Alvarado L."/>
            <person name="Chapman S.B."/>
            <person name="Gainer-Dewar J."/>
            <person name="Goldberg J."/>
            <person name="Griggs A."/>
            <person name="Gujja S."/>
            <person name="Hansen M."/>
            <person name="Howarth C."/>
            <person name="Imamovic A."/>
            <person name="Ireland A."/>
            <person name="Larimer J."/>
            <person name="McCowan C."/>
            <person name="Murphy C."/>
            <person name="Pearson M."/>
            <person name="Poon T.W."/>
            <person name="Priest M."/>
            <person name="Roberts A."/>
            <person name="Saif S."/>
            <person name="Shea T."/>
            <person name="Sykes S."/>
            <person name="Wortman J."/>
            <person name="Nusbaum C."/>
            <person name="Birren B."/>
        </authorList>
    </citation>
    <scope>NUCLEOTIDE SEQUENCE [LARGE SCALE GENOMIC DNA]</scope>
    <source>
        <strain evidence="11 12">17X</strain>
    </source>
</reference>
<comment type="subunit">
    <text evidence="8">Component of the translation initiation factor 2B (eIF2B) complex which is a heterodecamer of two sets of five different subunits: alpha, beta, gamma, delta and epsilon. Subunits alpha, beta and delta comprise a regulatory subcomplex and subunits epsilon and gamma comprise a catalytic subcomplex. Within the complex, the hexameric regulatory complex resides at the center, with the two heterodimeric catalytic subcomplexes bound on opposite sides.</text>
</comment>
<proteinExistence type="inferred from homology"/>
<evidence type="ECO:0000256" key="6">
    <source>
        <dbReference type="ARBA" id="ARBA00044147"/>
    </source>
</evidence>
<dbReference type="GO" id="GO:0003743">
    <property type="term" value="F:translation initiation factor activity"/>
    <property type="evidence" value="ECO:0007669"/>
    <property type="project" value="UniProtKB-KW"/>
</dbReference>
<protein>
    <recommendedName>
        <fullName evidence="6">Translation initiation factor eIF2B subunit delta</fullName>
    </recommendedName>
    <alternativeName>
        <fullName evidence="7">eIF2B GDP-GTP exchange factor subunit delta</fullName>
    </alternativeName>
</protein>
<dbReference type="AlphaFoldDB" id="V7PFL6"/>
<evidence type="ECO:0000256" key="2">
    <source>
        <dbReference type="ARBA" id="ARBA00007251"/>
    </source>
</evidence>
<accession>V7PFL6</accession>
<evidence type="ECO:0000256" key="9">
    <source>
        <dbReference type="RuleBase" id="RU003814"/>
    </source>
</evidence>
<feature type="region of interest" description="Disordered" evidence="10">
    <location>
        <begin position="195"/>
        <end position="263"/>
    </location>
</feature>
<evidence type="ECO:0000256" key="3">
    <source>
        <dbReference type="ARBA" id="ARBA00022490"/>
    </source>
</evidence>
<dbReference type="Proteomes" id="UP000018538">
    <property type="component" value="Unassembled WGS sequence"/>
</dbReference>
<sequence>MDDKFYLTFSKRKKKKVSGTINKEKFKKNFSKSEKYVKVSILNKNTSKKTLLHTLFKGFVKPCNEKSTVFYSILCIINNIYKCPYFTKHRCLICKPIYYNRVLKLKQESEDNDKSDDIDDDPSTSLKYNLYHNRRKVDISGVTKEDKKNDISGISSSNTSNNKFESINKNNETISNNCMGKTYSNTCTDKECSKIDSEEKKQGKSVSVQNAQEENEDERDDDDDDDNKIKKNKIKREEIKHDKNEKGENYEENKNTITYDPLKTSTINNKTKLSLNNNKQNNSSNKTNLFSTCPFPNILNGKINLSNTQQYNFLSHDNKINYLDLYNFDLFDKTNIYDKILLDLNQNEIHTNILRTGIYFNKYMNTTHNHRNVDLLMALKSFIKDYTLPPYEPINRHMKIVIDKEINYIIMCKKHSISMGEVIRWFKNMVTESIGKHVLDEIKEIIINNINNYIRTKIIIPSINISNYVSEYIIEDKDILLIYTFDYDIYISMINAKKKGKTFEIFLVDSEPYKNSHNIKLYIKLGIPVTYTLLSSLSYNIKKCTKVLLGIDSIMHNNIYGYAGTSMICMISKVNNVPVYIVCETYKISNKIIIDSFSMNNINNNIDVYDYIYLHHYHNSKHHHNNIPSIRKNDKIAVDSGLEFNKKLNNFIESYPDIKSNQILFSNINNESYIGSTNSLNQNMKCPKPTIIYSSGNPNKFYKKRRKENEKKHNINNICDPNESPKYNDASIKCKHDSNSFDKSNIQKFNDNQSSSLYIENKNDQTSNNILKKNIFSLHEEEKTSLFIKVVKDEKMNTLIMKKNSYEEININKMNQDEISIGENNTNQTSQSASGLKKKETPVFRNTVKDISNERIVSSKSIMKIVDESNDSKKVETINICINHKHNFTNVSNDCKNMNKKNKQFYNIKNDKAFYEQKNSYFINFKNYLDISSNNSNPKIKQNEIEEEKTSCNNVCDSICSSIGNLNIKNICRDRHNETNLFSSVLSHIDKIKTNTDKSFYVANICNDVTPLNYISYIVTEVGVYTSENKNSLNVFIQNNI</sequence>
<dbReference type="PANTHER" id="PTHR10233">
    <property type="entry name" value="TRANSLATION INITIATION FACTOR EIF-2B"/>
    <property type="match status" value="1"/>
</dbReference>
<evidence type="ECO:0000256" key="1">
    <source>
        <dbReference type="ARBA" id="ARBA00004514"/>
    </source>
</evidence>
<keyword evidence="4" id="KW-0396">Initiation factor</keyword>
<dbReference type="InterPro" id="IPR037171">
    <property type="entry name" value="NagB/RpiA_transferase-like"/>
</dbReference>
<feature type="compositionally biased region" description="Acidic residues" evidence="10">
    <location>
        <begin position="213"/>
        <end position="226"/>
    </location>
</feature>
<evidence type="ECO:0000313" key="11">
    <source>
        <dbReference type="EMBL" id="ETB58219.1"/>
    </source>
</evidence>
<dbReference type="OrthoDB" id="10254737at2759"/>
<dbReference type="Gene3D" id="3.40.50.10470">
    <property type="entry name" value="Translation initiation factor eif-2b, domain 2"/>
    <property type="match status" value="2"/>
</dbReference>
<organism evidence="11 12">
    <name type="scientific">Plasmodium yoelii 17X</name>
    <dbReference type="NCBI Taxonomy" id="1323249"/>
    <lineage>
        <taxon>Eukaryota</taxon>
        <taxon>Sar</taxon>
        <taxon>Alveolata</taxon>
        <taxon>Apicomplexa</taxon>
        <taxon>Aconoidasida</taxon>
        <taxon>Haemosporida</taxon>
        <taxon>Plasmodiidae</taxon>
        <taxon>Plasmodium</taxon>
        <taxon>Plasmodium (Vinckeia)</taxon>
    </lineage>
</organism>
<dbReference type="InterPro" id="IPR000649">
    <property type="entry name" value="IF-2B-related"/>
</dbReference>
<evidence type="ECO:0000256" key="5">
    <source>
        <dbReference type="ARBA" id="ARBA00022917"/>
    </source>
</evidence>
<feature type="compositionally biased region" description="Basic and acidic residues" evidence="10">
    <location>
        <begin position="235"/>
        <end position="254"/>
    </location>
</feature>
<keyword evidence="3" id="KW-0963">Cytoplasm</keyword>
<evidence type="ECO:0000313" key="12">
    <source>
        <dbReference type="Proteomes" id="UP000018538"/>
    </source>
</evidence>
<evidence type="ECO:0000256" key="4">
    <source>
        <dbReference type="ARBA" id="ARBA00022540"/>
    </source>
</evidence>
<dbReference type="GO" id="GO:0005829">
    <property type="term" value="C:cytosol"/>
    <property type="evidence" value="ECO:0007669"/>
    <property type="project" value="UniProtKB-SubCell"/>
</dbReference>
<evidence type="ECO:0000256" key="10">
    <source>
        <dbReference type="SAM" id="MobiDB-lite"/>
    </source>
</evidence>
<name>V7PFL6_PLAYE</name>